<reference evidence="3" key="1">
    <citation type="submission" date="2021-02" db="EMBL/GenBank/DDBJ databases">
        <authorList>
            <person name="Nowell W R."/>
        </authorList>
    </citation>
    <scope>NUCLEOTIDE SEQUENCE</scope>
</reference>
<dbReference type="Proteomes" id="UP000663848">
    <property type="component" value="Unassembled WGS sequence"/>
</dbReference>
<protein>
    <submittedName>
        <fullName evidence="3">Uncharacterized protein</fullName>
    </submittedName>
</protein>
<evidence type="ECO:0000256" key="1">
    <source>
        <dbReference type="SAM" id="MobiDB-lite"/>
    </source>
</evidence>
<name>A0A822G276_9BILA</name>
<dbReference type="EMBL" id="CAJOBR010092382">
    <property type="protein sequence ID" value="CAF5142719.1"/>
    <property type="molecule type" value="Genomic_DNA"/>
</dbReference>
<evidence type="ECO:0000313" key="2">
    <source>
        <dbReference type="EMBL" id="CAF5124968.1"/>
    </source>
</evidence>
<dbReference type="EMBL" id="CAJOBR010081790">
    <property type="protein sequence ID" value="CAF5124968.1"/>
    <property type="molecule type" value="Genomic_DNA"/>
</dbReference>
<feature type="non-terminal residue" evidence="3">
    <location>
        <position position="1"/>
    </location>
</feature>
<gene>
    <name evidence="2" type="ORF">QYT958_LOCUS46322</name>
    <name evidence="3" type="ORF">QYT958_LOCUS47849</name>
</gene>
<evidence type="ECO:0000313" key="4">
    <source>
        <dbReference type="Proteomes" id="UP000663848"/>
    </source>
</evidence>
<comment type="caution">
    <text evidence="3">The sequence shown here is derived from an EMBL/GenBank/DDBJ whole genome shotgun (WGS) entry which is preliminary data.</text>
</comment>
<feature type="compositionally biased region" description="Basic residues" evidence="1">
    <location>
        <begin position="69"/>
        <end position="80"/>
    </location>
</feature>
<dbReference type="AlphaFoldDB" id="A0A822G276"/>
<accession>A0A822G276</accession>
<sequence length="80" mass="8696">SASWHSNASSSSKKEFSHLRANPRSANNNNNIPQQRQDLLQTRTISSSSSSHHRSSSASPNPLGDGTKKTAKYRKAMVSS</sequence>
<organism evidence="3 4">
    <name type="scientific">Rotaria socialis</name>
    <dbReference type="NCBI Taxonomy" id="392032"/>
    <lineage>
        <taxon>Eukaryota</taxon>
        <taxon>Metazoa</taxon>
        <taxon>Spiralia</taxon>
        <taxon>Gnathifera</taxon>
        <taxon>Rotifera</taxon>
        <taxon>Eurotatoria</taxon>
        <taxon>Bdelloidea</taxon>
        <taxon>Philodinida</taxon>
        <taxon>Philodinidae</taxon>
        <taxon>Rotaria</taxon>
    </lineage>
</organism>
<feature type="non-terminal residue" evidence="3">
    <location>
        <position position="80"/>
    </location>
</feature>
<feature type="region of interest" description="Disordered" evidence="1">
    <location>
        <begin position="1"/>
        <end position="80"/>
    </location>
</feature>
<proteinExistence type="predicted"/>
<feature type="compositionally biased region" description="Polar residues" evidence="1">
    <location>
        <begin position="32"/>
        <end position="45"/>
    </location>
</feature>
<feature type="compositionally biased region" description="Low complexity" evidence="1">
    <location>
        <begin position="1"/>
        <end position="11"/>
    </location>
</feature>
<evidence type="ECO:0000313" key="3">
    <source>
        <dbReference type="EMBL" id="CAF5142719.1"/>
    </source>
</evidence>